<dbReference type="InterPro" id="IPR036291">
    <property type="entry name" value="NAD(P)-bd_dom_sf"/>
</dbReference>
<dbReference type="Pfam" id="PF01073">
    <property type="entry name" value="3Beta_HSD"/>
    <property type="match status" value="1"/>
</dbReference>
<sequence>MKMAQALNGKLITVFGGSGFIGRHVIRILAERGYSIRAAVRRPELAEHLQPLGAVGQIMPVAASVRNKKSVERAVEGACAVINLVGILYETGAQKFDSVQAKGPGVVAEVCKEQGIDTFVHVSAIGADENSPAVYAKTKAAGEKAVLEAMPNAVIFRPSIVFGPDDDFFNRFGSMAQLFPALPLIGGGHTKFQPVYVGDVALAIANAAENKVETGKIYELGGPQVATFKECLQLMMNVILRKRMLVSLPFLMARIQAKFLQMLPKPMLTVDQVNLLKSDNIVSKEAQAEKRTFEGLGIEPHSMEAILPTYLDKFRPRGQYDSQNAAKS</sequence>
<dbReference type="Proteomes" id="UP000680706">
    <property type="component" value="Chromosome"/>
</dbReference>
<dbReference type="PANTHER" id="PTHR12126:SF11">
    <property type="entry name" value="NADH DEHYDROGENASE [UBIQUINONE] 1 ALPHA SUBCOMPLEX SUBUNIT 9, MITOCHONDRIAL"/>
    <property type="match status" value="1"/>
</dbReference>
<evidence type="ECO:0000313" key="2">
    <source>
        <dbReference type="EMBL" id="QUS56153.1"/>
    </source>
</evidence>
<dbReference type="Gene3D" id="3.40.50.720">
    <property type="entry name" value="NAD(P)-binding Rossmann-like Domain"/>
    <property type="match status" value="1"/>
</dbReference>
<reference evidence="2 3" key="1">
    <citation type="journal article" date="2021" name="Angew. Chem. Int. Ed. Engl.">
        <title>A novel family of nonribosomal peptides modulate collective behavior in Pseudovibrio bacteria isolated from marine sponges.</title>
        <authorList>
            <person name="Ioca L.P."/>
            <person name="Dai Y."/>
            <person name="Kunakom S."/>
            <person name="Diaz-Espinosa J."/>
            <person name="Krunic A."/>
            <person name="Crnkovic C.M."/>
            <person name="Orjala J."/>
            <person name="Sanchez L.M."/>
            <person name="Ferreira A.G."/>
            <person name="Berlinck R.G.S."/>
            <person name="Eustaquio A.S."/>
        </authorList>
    </citation>
    <scope>NUCLEOTIDE SEQUENCE [LARGE SCALE GENOMIC DNA]</scope>
    <source>
        <strain evidence="2 3">Ab134</strain>
    </source>
</reference>
<dbReference type="PANTHER" id="PTHR12126">
    <property type="entry name" value="NADH-UBIQUINONE OXIDOREDUCTASE 39 KDA SUBUNIT-RELATED"/>
    <property type="match status" value="1"/>
</dbReference>
<gene>
    <name evidence="2" type="ORF">KGB56_01370</name>
</gene>
<dbReference type="CDD" id="cd05271">
    <property type="entry name" value="NDUFA9_like_SDR_a"/>
    <property type="match status" value="1"/>
</dbReference>
<dbReference type="RefSeq" id="WP_083646324.1">
    <property type="nucleotide sequence ID" value="NZ_CP074126.1"/>
</dbReference>
<accession>A0ABX8AMD8</accession>
<feature type="domain" description="3-beta hydroxysteroid dehydrogenase/isomerase" evidence="1">
    <location>
        <begin position="14"/>
        <end position="210"/>
    </location>
</feature>
<protein>
    <submittedName>
        <fullName evidence="2">Complex I NDUFA9 subunit family protein</fullName>
    </submittedName>
</protein>
<dbReference type="SUPFAM" id="SSF51735">
    <property type="entry name" value="NAD(P)-binding Rossmann-fold domains"/>
    <property type="match status" value="1"/>
</dbReference>
<evidence type="ECO:0000313" key="3">
    <source>
        <dbReference type="Proteomes" id="UP000680706"/>
    </source>
</evidence>
<keyword evidence="3" id="KW-1185">Reference proteome</keyword>
<evidence type="ECO:0000259" key="1">
    <source>
        <dbReference type="Pfam" id="PF01073"/>
    </source>
</evidence>
<name>A0ABX8AMD8_9HYPH</name>
<organism evidence="2 3">
    <name type="scientific">Pseudovibrio brasiliensis</name>
    <dbReference type="NCBI Taxonomy" id="1898042"/>
    <lineage>
        <taxon>Bacteria</taxon>
        <taxon>Pseudomonadati</taxon>
        <taxon>Pseudomonadota</taxon>
        <taxon>Alphaproteobacteria</taxon>
        <taxon>Hyphomicrobiales</taxon>
        <taxon>Stappiaceae</taxon>
        <taxon>Pseudovibrio</taxon>
    </lineage>
</organism>
<proteinExistence type="predicted"/>
<dbReference type="InterPro" id="IPR002225">
    <property type="entry name" value="3Beta_OHSteriod_DH/Estase"/>
</dbReference>
<dbReference type="EMBL" id="CP074126">
    <property type="protein sequence ID" value="QUS56153.1"/>
    <property type="molecule type" value="Genomic_DNA"/>
</dbReference>
<dbReference type="InterPro" id="IPR051207">
    <property type="entry name" value="ComplexI_NDUFA9_subunit"/>
</dbReference>